<proteinExistence type="inferred from homology"/>
<dbReference type="InterPro" id="IPR011008">
    <property type="entry name" value="Dimeric_a/b-barrel"/>
</dbReference>
<accession>A0ABP9RV73</accession>
<dbReference type="SUPFAM" id="SSF54909">
    <property type="entry name" value="Dimeric alpha+beta barrel"/>
    <property type="match status" value="1"/>
</dbReference>
<dbReference type="Gene3D" id="3.30.70.1060">
    <property type="entry name" value="Dimeric alpha+beta barrel"/>
    <property type="match status" value="1"/>
</dbReference>
<keyword evidence="4" id="KW-1185">Reference proteome</keyword>
<protein>
    <submittedName>
        <fullName evidence="3">YciI family protein</fullName>
    </submittedName>
</protein>
<comment type="caution">
    <text evidence="3">The sequence shown here is derived from an EMBL/GenBank/DDBJ whole genome shotgun (WGS) entry which is preliminary data.</text>
</comment>
<dbReference type="Pfam" id="PF03795">
    <property type="entry name" value="YCII"/>
    <property type="match status" value="1"/>
</dbReference>
<dbReference type="PANTHER" id="PTHR35174">
    <property type="entry name" value="BLL7171 PROTEIN-RELATED"/>
    <property type="match status" value="1"/>
</dbReference>
<sequence>MRFMVILKANEESEAGVLPDEGTLAAMGRYNEELVKAGVMLAGEGLQSSAKGARVQFADTGITVIDGPFTEAKELIAGFWLIQVGSKEEAIEWVKRCPLGGGAEVEIRQVFEADDFGANLTPELRDAEERLRARVSERQQ</sequence>
<evidence type="ECO:0000256" key="1">
    <source>
        <dbReference type="ARBA" id="ARBA00007689"/>
    </source>
</evidence>
<dbReference type="Proteomes" id="UP001501570">
    <property type="component" value="Unassembled WGS sequence"/>
</dbReference>
<dbReference type="PANTHER" id="PTHR35174:SF4">
    <property type="entry name" value="BLL7163 PROTEIN"/>
    <property type="match status" value="1"/>
</dbReference>
<dbReference type="InterPro" id="IPR005545">
    <property type="entry name" value="YCII"/>
</dbReference>
<gene>
    <name evidence="3" type="ORF">GCM10023322_37090</name>
</gene>
<organism evidence="3 4">
    <name type="scientific">Rugosimonospora acidiphila</name>
    <dbReference type="NCBI Taxonomy" id="556531"/>
    <lineage>
        <taxon>Bacteria</taxon>
        <taxon>Bacillati</taxon>
        <taxon>Actinomycetota</taxon>
        <taxon>Actinomycetes</taxon>
        <taxon>Micromonosporales</taxon>
        <taxon>Micromonosporaceae</taxon>
        <taxon>Rugosimonospora</taxon>
    </lineage>
</organism>
<evidence type="ECO:0000259" key="2">
    <source>
        <dbReference type="Pfam" id="PF03795"/>
    </source>
</evidence>
<name>A0ABP9RV73_9ACTN</name>
<comment type="similarity">
    <text evidence="1">Belongs to the YciI family.</text>
</comment>
<dbReference type="RefSeq" id="WP_345631142.1">
    <property type="nucleotide sequence ID" value="NZ_BAABJQ010000010.1"/>
</dbReference>
<feature type="domain" description="YCII-related" evidence="2">
    <location>
        <begin position="1"/>
        <end position="112"/>
    </location>
</feature>
<dbReference type="EMBL" id="BAABJQ010000010">
    <property type="protein sequence ID" value="GAA5187846.1"/>
    <property type="molecule type" value="Genomic_DNA"/>
</dbReference>
<evidence type="ECO:0000313" key="3">
    <source>
        <dbReference type="EMBL" id="GAA5187846.1"/>
    </source>
</evidence>
<reference evidence="4" key="1">
    <citation type="journal article" date="2019" name="Int. J. Syst. Evol. Microbiol.">
        <title>The Global Catalogue of Microorganisms (GCM) 10K type strain sequencing project: providing services to taxonomists for standard genome sequencing and annotation.</title>
        <authorList>
            <consortium name="The Broad Institute Genomics Platform"/>
            <consortium name="The Broad Institute Genome Sequencing Center for Infectious Disease"/>
            <person name="Wu L."/>
            <person name="Ma J."/>
        </authorList>
    </citation>
    <scope>NUCLEOTIDE SEQUENCE [LARGE SCALE GENOMIC DNA]</scope>
    <source>
        <strain evidence="4">JCM 18304</strain>
    </source>
</reference>
<evidence type="ECO:0000313" key="4">
    <source>
        <dbReference type="Proteomes" id="UP001501570"/>
    </source>
</evidence>